<evidence type="ECO:0000256" key="4">
    <source>
        <dbReference type="ARBA" id="ARBA00022475"/>
    </source>
</evidence>
<accession>A0A2M8LT28</accession>
<evidence type="ECO:0000256" key="5">
    <source>
        <dbReference type="ARBA" id="ARBA00022692"/>
    </source>
</evidence>
<dbReference type="RefSeq" id="WP_100204348.1">
    <property type="nucleotide sequence ID" value="NZ_PGGW01000067.1"/>
</dbReference>
<proteinExistence type="inferred from homology"/>
<dbReference type="PANTHER" id="PTHR36122:SF2">
    <property type="entry name" value="NICOTINAMIDE RIBOSIDE TRANSPORTER PNUC"/>
    <property type="match status" value="1"/>
</dbReference>
<dbReference type="InterPro" id="IPR006419">
    <property type="entry name" value="NMN_transpt_PnuC"/>
</dbReference>
<dbReference type="GO" id="GO:0005886">
    <property type="term" value="C:plasma membrane"/>
    <property type="evidence" value="ECO:0007669"/>
    <property type="project" value="UniProtKB-SubCell"/>
</dbReference>
<organism evidence="9 10">
    <name type="scientific">Streptomyces carminius</name>
    <dbReference type="NCBI Taxonomy" id="2665496"/>
    <lineage>
        <taxon>Bacteria</taxon>
        <taxon>Bacillati</taxon>
        <taxon>Actinomycetota</taxon>
        <taxon>Actinomycetes</taxon>
        <taxon>Kitasatosporales</taxon>
        <taxon>Streptomycetaceae</taxon>
        <taxon>Streptomyces</taxon>
    </lineage>
</organism>
<feature type="transmembrane region" description="Helical" evidence="8">
    <location>
        <begin position="49"/>
        <end position="66"/>
    </location>
</feature>
<dbReference type="AlphaFoldDB" id="A0A2M8LT28"/>
<keyword evidence="4" id="KW-1003">Cell membrane</keyword>
<dbReference type="GO" id="GO:0034257">
    <property type="term" value="F:nicotinamide riboside transmembrane transporter activity"/>
    <property type="evidence" value="ECO:0007669"/>
    <property type="project" value="InterPro"/>
</dbReference>
<feature type="transmembrane region" description="Helical" evidence="8">
    <location>
        <begin position="128"/>
        <end position="148"/>
    </location>
</feature>
<evidence type="ECO:0000256" key="8">
    <source>
        <dbReference type="SAM" id="Phobius"/>
    </source>
</evidence>
<keyword evidence="7 8" id="KW-0472">Membrane</keyword>
<feature type="transmembrane region" description="Helical" evidence="8">
    <location>
        <begin position="193"/>
        <end position="217"/>
    </location>
</feature>
<reference evidence="9 10" key="1">
    <citation type="submission" date="2017-11" db="EMBL/GenBank/DDBJ databases">
        <title>Streptomyces carmine sp. nov., a novel actinomycete isolated from Sophora alopecuroides in Xinjiang, China.</title>
        <authorList>
            <person name="Wang Y."/>
            <person name="Luo X."/>
            <person name="Wan C."/>
            <person name="Zhang L."/>
        </authorList>
    </citation>
    <scope>NUCLEOTIDE SEQUENCE [LARGE SCALE GENOMIC DNA]</scope>
    <source>
        <strain evidence="9 10">TRM SA0054</strain>
    </source>
</reference>
<keyword evidence="6 8" id="KW-1133">Transmembrane helix</keyword>
<comment type="caution">
    <text evidence="9">The sequence shown here is derived from an EMBL/GenBank/DDBJ whole genome shotgun (WGS) entry which is preliminary data.</text>
</comment>
<evidence type="ECO:0000256" key="3">
    <source>
        <dbReference type="ARBA" id="ARBA00022448"/>
    </source>
</evidence>
<dbReference type="Pfam" id="PF04973">
    <property type="entry name" value="NMN_transporter"/>
    <property type="match status" value="1"/>
</dbReference>
<evidence type="ECO:0000313" key="10">
    <source>
        <dbReference type="Proteomes" id="UP000230407"/>
    </source>
</evidence>
<dbReference type="PANTHER" id="PTHR36122">
    <property type="entry name" value="NICOTINAMIDE RIBOSIDE TRANSPORTER PNUC"/>
    <property type="match status" value="1"/>
</dbReference>
<sequence length="239" mass="25643">MSAVDWLDGTLNGTAFTAFGQQVPWSDMVGNLMGLLALALGWRRSIWTWPAQLLAGLILVAAYASAQLSGGVGKQLLVIGVAVWGWYQWRRSGGAPDSTAGNTGTDTGTGTENDGRIAVRFATWRERLWLLGGTAAGTAAVGSLFVLVPELSWNPWPDAYIFTGTLAAMVAQARGLVEFWFAWLLVDLVGVPLAFSSGLAFSGLVYVIYFVLVLWGLRDWWLRSRTGKASDPALEGATA</sequence>
<comment type="similarity">
    <text evidence="2">Belongs to the nicotinamide ribonucleoside (NR) uptake permease (TC 4.B.1) family.</text>
</comment>
<evidence type="ECO:0000313" key="9">
    <source>
        <dbReference type="EMBL" id="PJE95096.1"/>
    </source>
</evidence>
<comment type="subcellular location">
    <subcellularLocation>
        <location evidence="1">Cell membrane</location>
        <topology evidence="1">Multi-pass membrane protein</topology>
    </subcellularLocation>
</comment>
<feature type="transmembrane region" description="Helical" evidence="8">
    <location>
        <begin position="160"/>
        <end position="186"/>
    </location>
</feature>
<keyword evidence="10" id="KW-1185">Reference proteome</keyword>
<evidence type="ECO:0008006" key="11">
    <source>
        <dbReference type="Google" id="ProtNLM"/>
    </source>
</evidence>
<evidence type="ECO:0000256" key="6">
    <source>
        <dbReference type="ARBA" id="ARBA00022989"/>
    </source>
</evidence>
<dbReference type="Proteomes" id="UP000230407">
    <property type="component" value="Unassembled WGS sequence"/>
</dbReference>
<gene>
    <name evidence="9" type="ORF">CUT44_25975</name>
</gene>
<dbReference type="EMBL" id="PGGW01000067">
    <property type="protein sequence ID" value="PJE95096.1"/>
    <property type="molecule type" value="Genomic_DNA"/>
</dbReference>
<name>A0A2M8LT28_9ACTN</name>
<evidence type="ECO:0000256" key="1">
    <source>
        <dbReference type="ARBA" id="ARBA00004651"/>
    </source>
</evidence>
<evidence type="ECO:0000256" key="7">
    <source>
        <dbReference type="ARBA" id="ARBA00023136"/>
    </source>
</evidence>
<protein>
    <recommendedName>
        <fullName evidence="11">Nicotinamide mononucleotide transporter</fullName>
    </recommendedName>
</protein>
<evidence type="ECO:0000256" key="2">
    <source>
        <dbReference type="ARBA" id="ARBA00006669"/>
    </source>
</evidence>
<keyword evidence="5 8" id="KW-0812">Transmembrane</keyword>
<keyword evidence="3" id="KW-0813">Transport</keyword>